<dbReference type="FunFam" id="2.30.30.280:FF:000001">
    <property type="entry name" value="tRNA-specific 2-thiouridylase MnmA"/>
    <property type="match status" value="1"/>
</dbReference>
<keyword evidence="6 14" id="KW-0820">tRNA-binding</keyword>
<dbReference type="HAMAP" id="MF_00144">
    <property type="entry name" value="tRNA_thiouridyl_MnmA"/>
    <property type="match status" value="1"/>
</dbReference>
<dbReference type="Gene3D" id="2.40.30.10">
    <property type="entry name" value="Translation factors"/>
    <property type="match status" value="1"/>
</dbReference>
<evidence type="ECO:0000256" key="8">
    <source>
        <dbReference type="ARBA" id="ARBA00022694"/>
    </source>
</evidence>
<evidence type="ECO:0000313" key="18">
    <source>
        <dbReference type="Proteomes" id="UP000242753"/>
    </source>
</evidence>
<keyword evidence="7 14" id="KW-0808">Transferase</keyword>
<protein>
    <recommendedName>
        <fullName evidence="4 14">tRNA-specific 2-thiouridylase MnmA</fullName>
        <ecNumber evidence="3 14">2.8.1.13</ecNumber>
    </recommendedName>
</protein>
<dbReference type="InterPro" id="IPR004506">
    <property type="entry name" value="MnmA-like"/>
</dbReference>
<dbReference type="CDD" id="cd01998">
    <property type="entry name" value="MnmA_TRMU-like"/>
    <property type="match status" value="1"/>
</dbReference>
<dbReference type="FunFam" id="2.40.30.10:FF:000023">
    <property type="entry name" value="tRNA-specific 2-thiouridylase MnmA"/>
    <property type="match status" value="1"/>
</dbReference>
<dbReference type="STRING" id="1594731.WEOB_222"/>
<feature type="binding site" evidence="14">
    <location>
        <begin position="12"/>
        <end position="19"/>
    </location>
    <ligand>
        <name>ATP</name>
        <dbReference type="ChEBI" id="CHEBI:30616"/>
    </ligand>
</feature>
<feature type="region of interest" description="Interaction with tRNA" evidence="14">
    <location>
        <begin position="150"/>
        <end position="152"/>
    </location>
</feature>
<dbReference type="Gene3D" id="2.30.30.280">
    <property type="entry name" value="Adenine nucleotide alpha hydrolases-like domains"/>
    <property type="match status" value="1"/>
</dbReference>
<keyword evidence="10 14" id="KW-0067">ATP-binding</keyword>
<name>A0A0H5BWR8_9ENTR</name>
<comment type="similarity">
    <text evidence="2 14">Belongs to the MnmA/TRMU family.</text>
</comment>
<dbReference type="InterPro" id="IPR014729">
    <property type="entry name" value="Rossmann-like_a/b/a_fold"/>
</dbReference>
<dbReference type="GO" id="GO:0005737">
    <property type="term" value="C:cytoplasm"/>
    <property type="evidence" value="ECO:0007669"/>
    <property type="project" value="UniProtKB-SubCell"/>
</dbReference>
<evidence type="ECO:0000259" key="15">
    <source>
        <dbReference type="Pfam" id="PF20258"/>
    </source>
</evidence>
<reference evidence="18" key="1">
    <citation type="submission" date="2015-01" db="EMBL/GenBank/DDBJ databases">
        <authorList>
            <person name="Manzano-Marin A."/>
            <person name="Manzano-Marin A."/>
        </authorList>
    </citation>
    <scope>NUCLEOTIDE SEQUENCE [LARGE SCALE GENOMIC DNA]</scope>
    <source>
        <strain evidence="18">obscurior</strain>
    </source>
</reference>
<evidence type="ECO:0000256" key="7">
    <source>
        <dbReference type="ARBA" id="ARBA00022679"/>
    </source>
</evidence>
<accession>A0A0H5BWR8</accession>
<dbReference type="AlphaFoldDB" id="A0A0H5BWR8"/>
<feature type="region of interest" description="Interaction with tRNA" evidence="14">
    <location>
        <begin position="313"/>
        <end position="314"/>
    </location>
</feature>
<evidence type="ECO:0000256" key="12">
    <source>
        <dbReference type="ARBA" id="ARBA00023157"/>
    </source>
</evidence>
<dbReference type="PATRIC" id="fig|1594731.3.peg.207"/>
<feature type="disulfide bond" description="Alternate" evidence="14">
    <location>
        <begin position="103"/>
        <end position="200"/>
    </location>
</feature>
<dbReference type="PANTHER" id="PTHR11933:SF5">
    <property type="entry name" value="MITOCHONDRIAL TRNA-SPECIFIC 2-THIOURIDYLASE 1"/>
    <property type="match status" value="1"/>
</dbReference>
<feature type="region of interest" description="Interaction with target base in tRNA" evidence="14">
    <location>
        <begin position="98"/>
        <end position="100"/>
    </location>
</feature>
<organism evidence="17 18">
    <name type="scientific">Candidatus Westeberhardia cardiocondylae</name>
    <dbReference type="NCBI Taxonomy" id="1594731"/>
    <lineage>
        <taxon>Bacteria</taxon>
        <taxon>Pseudomonadati</taxon>
        <taxon>Pseudomonadota</taxon>
        <taxon>Gammaproteobacteria</taxon>
        <taxon>Enterobacterales</taxon>
        <taxon>Enterobacteriaceae</taxon>
        <taxon>ant endosymbionts</taxon>
        <taxon>Candidatus Westeberhardia</taxon>
    </lineage>
</organism>
<sequence length="369" mass="42381">MHNLLKKKVIVGMSGGVDSSVSAFLLKKQGYLVEGLFMKNWEEEDHAEYCMAKKDLTDAQETCKKLGIVLHTANFSSEYWDNVFLHFLREYKFGRTPNPDVLCNKEIKFKVFLEFSIKNLGADYIATGHYVRSLKMKNKYWLLRGLDCNKDQSYFLYNLNNIHLSICIFPLGNLIKKKVRHIASQLNLSIADKKDSTGICFIGKRKFRCFLSRYLPKKPGLIISFITGEKIGYHQGVMYYTIGQRKGLGIGGIHNNKSAPWYVVDKDLINNYLFVVQGINSPYLKSISMVVNELNWINLDISCKSLQCTVKVRYRHVDVPCLIKFLPNNHIQVFFNKPVSFISPGQSAVFYMYERCLGGGIIKSRKLLC</sequence>
<evidence type="ECO:0000256" key="9">
    <source>
        <dbReference type="ARBA" id="ARBA00022741"/>
    </source>
</evidence>
<evidence type="ECO:0000256" key="14">
    <source>
        <dbReference type="HAMAP-Rule" id="MF_00144"/>
    </source>
</evidence>
<dbReference type="FunFam" id="3.40.50.620:FF:000004">
    <property type="entry name" value="tRNA-specific 2-thiouridylase MnmA"/>
    <property type="match status" value="1"/>
</dbReference>
<dbReference type="Proteomes" id="UP000242753">
    <property type="component" value="Chromosome I"/>
</dbReference>
<dbReference type="GO" id="GO:0103016">
    <property type="term" value="F:tRNA-uridine 2-sulfurtransferase activity"/>
    <property type="evidence" value="ECO:0007669"/>
    <property type="project" value="UniProtKB-EC"/>
</dbReference>
<dbReference type="InterPro" id="IPR023382">
    <property type="entry name" value="MnmA-like_central_sf"/>
</dbReference>
<evidence type="ECO:0000256" key="6">
    <source>
        <dbReference type="ARBA" id="ARBA00022555"/>
    </source>
</evidence>
<dbReference type="Pfam" id="PF03054">
    <property type="entry name" value="tRNA_Me_trans"/>
    <property type="match status" value="1"/>
</dbReference>
<keyword evidence="12 14" id="KW-1015">Disulfide bond</keyword>
<keyword evidence="8 14" id="KW-0819">tRNA processing</keyword>
<dbReference type="RefSeq" id="WP_281263721.1">
    <property type="nucleotide sequence ID" value="NZ_LN774881.1"/>
</dbReference>
<dbReference type="EC" id="2.8.1.13" evidence="3 14"/>
<feature type="binding site" evidence="14">
    <location>
        <position position="38"/>
    </location>
    <ligand>
        <name>ATP</name>
        <dbReference type="ChEBI" id="CHEBI:30616"/>
    </ligand>
</feature>
<feature type="site" description="Interaction with tRNA" evidence="14">
    <location>
        <position position="346"/>
    </location>
</feature>
<feature type="site" description="Interaction with tRNA" evidence="14">
    <location>
        <position position="129"/>
    </location>
</feature>
<dbReference type="Gene3D" id="3.40.50.620">
    <property type="entry name" value="HUPs"/>
    <property type="match status" value="1"/>
</dbReference>
<dbReference type="InterPro" id="IPR046884">
    <property type="entry name" value="MnmA-like_central"/>
</dbReference>
<dbReference type="GO" id="GO:0002143">
    <property type="term" value="P:tRNA wobble position uridine thiolation"/>
    <property type="evidence" value="ECO:0007669"/>
    <property type="project" value="TreeGrafter"/>
</dbReference>
<feature type="domain" description="tRNA-specific 2-thiouridylase MnmA-like central" evidence="16">
    <location>
        <begin position="210"/>
        <end position="277"/>
    </location>
</feature>
<feature type="binding site" evidence="14">
    <location>
        <position position="128"/>
    </location>
    <ligand>
        <name>ATP</name>
        <dbReference type="ChEBI" id="CHEBI:30616"/>
    </ligand>
</feature>
<evidence type="ECO:0000256" key="4">
    <source>
        <dbReference type="ARBA" id="ARBA00013805"/>
    </source>
</evidence>
<comment type="subunit">
    <text evidence="14">Interacts with TusE.</text>
</comment>
<gene>
    <name evidence="14 17" type="primary">mnmA</name>
    <name evidence="17" type="ORF">WEOB_222</name>
</gene>
<keyword evidence="18" id="KW-1185">Reference proteome</keyword>
<dbReference type="PANTHER" id="PTHR11933">
    <property type="entry name" value="TRNA 5-METHYLAMINOMETHYL-2-THIOURIDYLATE -METHYLTRANSFERASE"/>
    <property type="match status" value="1"/>
</dbReference>
<evidence type="ECO:0000256" key="2">
    <source>
        <dbReference type="ARBA" id="ARBA00006191"/>
    </source>
</evidence>
<evidence type="ECO:0000256" key="3">
    <source>
        <dbReference type="ARBA" id="ARBA00011949"/>
    </source>
</evidence>
<evidence type="ECO:0000256" key="5">
    <source>
        <dbReference type="ARBA" id="ARBA00022490"/>
    </source>
</evidence>
<keyword evidence="5 14" id="KW-0963">Cytoplasm</keyword>
<evidence type="ECO:0000256" key="11">
    <source>
        <dbReference type="ARBA" id="ARBA00022884"/>
    </source>
</evidence>
<dbReference type="SUPFAM" id="SSF52402">
    <property type="entry name" value="Adenine nucleotide alpha hydrolases-like"/>
    <property type="match status" value="1"/>
</dbReference>
<dbReference type="Pfam" id="PF20259">
    <property type="entry name" value="tRNA_Me_trans_M"/>
    <property type="match status" value="1"/>
</dbReference>
<evidence type="ECO:0000256" key="1">
    <source>
        <dbReference type="ARBA" id="ARBA00004496"/>
    </source>
</evidence>
<dbReference type="EMBL" id="LN774881">
    <property type="protein sequence ID" value="CEN32170.1"/>
    <property type="molecule type" value="Genomic_DNA"/>
</dbReference>
<proteinExistence type="inferred from homology"/>
<evidence type="ECO:0000256" key="13">
    <source>
        <dbReference type="ARBA" id="ARBA00051542"/>
    </source>
</evidence>
<dbReference type="NCBIfam" id="TIGR00420">
    <property type="entry name" value="trmU"/>
    <property type="match status" value="1"/>
</dbReference>
<dbReference type="InterPro" id="IPR046885">
    <property type="entry name" value="MnmA-like_C"/>
</dbReference>
<comment type="function">
    <text evidence="14">Catalyzes the 2-thiolation of uridine at the wobble position (U34) of tRNA(Lys), tRNA(Glu) and tRNA(Gln), leading to the formation of s(2)U34, the first step of tRNA-mnm(5)s(2)U34 synthesis. Sulfur is provided by IscS, via a sulfur-relay system. Binds ATP and its substrate tRNAs.</text>
</comment>
<dbReference type="KEGG" id="wca:WEOB_222"/>
<dbReference type="NCBIfam" id="NF001138">
    <property type="entry name" value="PRK00143.1"/>
    <property type="match status" value="1"/>
</dbReference>
<comment type="subcellular location">
    <subcellularLocation>
        <location evidence="1 14">Cytoplasm</location>
    </subcellularLocation>
</comment>
<comment type="catalytic activity">
    <reaction evidence="13 14">
        <text>S-sulfanyl-L-cysteinyl-[protein] + uridine(34) in tRNA + AH2 + ATP = 2-thiouridine(34) in tRNA + L-cysteinyl-[protein] + A + AMP + diphosphate + H(+)</text>
        <dbReference type="Rhea" id="RHEA:47032"/>
        <dbReference type="Rhea" id="RHEA-COMP:10131"/>
        <dbReference type="Rhea" id="RHEA-COMP:11726"/>
        <dbReference type="Rhea" id="RHEA-COMP:11727"/>
        <dbReference type="Rhea" id="RHEA-COMP:11728"/>
        <dbReference type="ChEBI" id="CHEBI:13193"/>
        <dbReference type="ChEBI" id="CHEBI:15378"/>
        <dbReference type="ChEBI" id="CHEBI:17499"/>
        <dbReference type="ChEBI" id="CHEBI:29950"/>
        <dbReference type="ChEBI" id="CHEBI:30616"/>
        <dbReference type="ChEBI" id="CHEBI:33019"/>
        <dbReference type="ChEBI" id="CHEBI:61963"/>
        <dbReference type="ChEBI" id="CHEBI:65315"/>
        <dbReference type="ChEBI" id="CHEBI:87170"/>
        <dbReference type="ChEBI" id="CHEBI:456215"/>
        <dbReference type="EC" id="2.8.1.13"/>
    </reaction>
</comment>
<feature type="active site" description="Nucleophile" evidence="14">
    <location>
        <position position="103"/>
    </location>
</feature>
<feature type="domain" description="tRNA-specific 2-thiouridylase MnmA-like C-terminal" evidence="15">
    <location>
        <begin position="289"/>
        <end position="362"/>
    </location>
</feature>
<dbReference type="GO" id="GO:0005524">
    <property type="term" value="F:ATP binding"/>
    <property type="evidence" value="ECO:0007669"/>
    <property type="project" value="UniProtKB-KW"/>
</dbReference>
<keyword evidence="9 14" id="KW-0547">Nucleotide-binding</keyword>
<evidence type="ECO:0000259" key="16">
    <source>
        <dbReference type="Pfam" id="PF20259"/>
    </source>
</evidence>
<feature type="active site" description="Cysteine persulfide intermediate" evidence="14">
    <location>
        <position position="200"/>
    </location>
</feature>
<keyword evidence="11 14" id="KW-0694">RNA-binding</keyword>
<dbReference type="Pfam" id="PF20258">
    <property type="entry name" value="tRNA_Me_trans_C"/>
    <property type="match status" value="1"/>
</dbReference>
<dbReference type="GO" id="GO:0000049">
    <property type="term" value="F:tRNA binding"/>
    <property type="evidence" value="ECO:0007669"/>
    <property type="project" value="UniProtKB-KW"/>
</dbReference>
<evidence type="ECO:0000256" key="10">
    <source>
        <dbReference type="ARBA" id="ARBA00022840"/>
    </source>
</evidence>
<evidence type="ECO:0000313" key="17">
    <source>
        <dbReference type="EMBL" id="CEN32170.1"/>
    </source>
</evidence>